<reference evidence="1 2" key="1">
    <citation type="journal article" date="2023" name="Nucleic Acids Res.">
        <title>The hologenome of Daphnia magna reveals possible DNA methylation and microbiome-mediated evolution of the host genome.</title>
        <authorList>
            <person name="Chaturvedi A."/>
            <person name="Li X."/>
            <person name="Dhandapani V."/>
            <person name="Marshall H."/>
            <person name="Kissane S."/>
            <person name="Cuenca-Cambronero M."/>
            <person name="Asole G."/>
            <person name="Calvet F."/>
            <person name="Ruiz-Romero M."/>
            <person name="Marangio P."/>
            <person name="Guigo R."/>
            <person name="Rago D."/>
            <person name="Mirbahai L."/>
            <person name="Eastwood N."/>
            <person name="Colbourne J.K."/>
            <person name="Zhou J."/>
            <person name="Mallon E."/>
            <person name="Orsini L."/>
        </authorList>
    </citation>
    <scope>NUCLEOTIDE SEQUENCE [LARGE SCALE GENOMIC DNA]</scope>
    <source>
        <strain evidence="1">LRV0_1</strain>
    </source>
</reference>
<protein>
    <submittedName>
        <fullName evidence="1">Uncharacterized protein</fullName>
    </submittedName>
</protein>
<organism evidence="1 2">
    <name type="scientific">Daphnia magna</name>
    <dbReference type="NCBI Taxonomy" id="35525"/>
    <lineage>
        <taxon>Eukaryota</taxon>
        <taxon>Metazoa</taxon>
        <taxon>Ecdysozoa</taxon>
        <taxon>Arthropoda</taxon>
        <taxon>Crustacea</taxon>
        <taxon>Branchiopoda</taxon>
        <taxon>Diplostraca</taxon>
        <taxon>Cladocera</taxon>
        <taxon>Anomopoda</taxon>
        <taxon>Daphniidae</taxon>
        <taxon>Daphnia</taxon>
    </lineage>
</organism>
<dbReference type="EMBL" id="JAOYFB010000004">
    <property type="protein sequence ID" value="KAK4012990.1"/>
    <property type="molecule type" value="Genomic_DNA"/>
</dbReference>
<evidence type="ECO:0000313" key="1">
    <source>
        <dbReference type="EMBL" id="KAK4012990.1"/>
    </source>
</evidence>
<proteinExistence type="predicted"/>
<evidence type="ECO:0000313" key="2">
    <source>
        <dbReference type="Proteomes" id="UP001234178"/>
    </source>
</evidence>
<sequence length="88" mass="9784">MLNEIFALFHQLIVAHKPKGKVVWSCALLCSSLSERDKVSTPSQEDESYGPASLRIYKRSNNKMITATLDSLKHLSPLKSVNLVDVAN</sequence>
<name>A0ABQ9ZJ93_9CRUS</name>
<dbReference type="Proteomes" id="UP001234178">
    <property type="component" value="Unassembled WGS sequence"/>
</dbReference>
<accession>A0ABQ9ZJ93</accession>
<comment type="caution">
    <text evidence="1">The sequence shown here is derived from an EMBL/GenBank/DDBJ whole genome shotgun (WGS) entry which is preliminary data.</text>
</comment>
<keyword evidence="2" id="KW-1185">Reference proteome</keyword>
<gene>
    <name evidence="1" type="ORF">OUZ56_025237</name>
</gene>